<feature type="region of interest" description="Disordered" evidence="1">
    <location>
        <begin position="1"/>
        <end position="80"/>
    </location>
</feature>
<dbReference type="AlphaFoldDB" id="U1X9E9"/>
<accession>U1X9E9</accession>
<evidence type="ECO:0000256" key="1">
    <source>
        <dbReference type="SAM" id="MobiDB-lite"/>
    </source>
</evidence>
<proteinExistence type="predicted"/>
<dbReference type="Proteomes" id="UP000016511">
    <property type="component" value="Unassembled WGS sequence"/>
</dbReference>
<dbReference type="HOGENOM" id="CLU_179053_0_0_9"/>
<sequence>MDANSERSEEEERCTRRRVPSSFSHKEETQPLCGAKAGPAKSGLAVPPGWGKKRSSTLRGGRRTDARLGHGVVTTHSGSY</sequence>
<protein>
    <submittedName>
        <fullName evidence="2">Uncharacterized protein</fullName>
    </submittedName>
</protein>
<dbReference type="EMBL" id="AWSJ01000031">
    <property type="protein sequence ID" value="ERI11595.1"/>
    <property type="molecule type" value="Genomic_DNA"/>
</dbReference>
<comment type="caution">
    <text evidence="2">The sequence shown here is derived from an EMBL/GenBank/DDBJ whole genome shotgun (WGS) entry which is preliminary data.</text>
</comment>
<evidence type="ECO:0000313" key="2">
    <source>
        <dbReference type="EMBL" id="ERI11595.1"/>
    </source>
</evidence>
<keyword evidence="3" id="KW-1185">Reference proteome</keyword>
<gene>
    <name evidence="2" type="ORF">HMPREF0083_00304</name>
</gene>
<reference evidence="2 3" key="1">
    <citation type="submission" date="2013-08" db="EMBL/GenBank/DDBJ databases">
        <authorList>
            <person name="Weinstock G."/>
            <person name="Sodergren E."/>
            <person name="Wylie T."/>
            <person name="Fulton L."/>
            <person name="Fulton R."/>
            <person name="Fronick C."/>
            <person name="O'Laughlin M."/>
            <person name="Godfrey J."/>
            <person name="Miner T."/>
            <person name="Herter B."/>
            <person name="Appelbaum E."/>
            <person name="Cordes M."/>
            <person name="Lek S."/>
            <person name="Wollam A."/>
            <person name="Pepin K.H."/>
            <person name="Palsikar V.B."/>
            <person name="Mitreva M."/>
            <person name="Wilson R.K."/>
        </authorList>
    </citation>
    <scope>NUCLEOTIDE SEQUENCE [LARGE SCALE GENOMIC DNA]</scope>
    <source>
        <strain evidence="2 3">ATCC 12856</strain>
    </source>
</reference>
<organism evidence="2 3">
    <name type="scientific">Aneurinibacillus aneurinilyticus ATCC 12856</name>
    <dbReference type="NCBI Taxonomy" id="649747"/>
    <lineage>
        <taxon>Bacteria</taxon>
        <taxon>Bacillati</taxon>
        <taxon>Bacillota</taxon>
        <taxon>Bacilli</taxon>
        <taxon>Bacillales</taxon>
        <taxon>Paenibacillaceae</taxon>
        <taxon>Aneurinibacillus group</taxon>
        <taxon>Aneurinibacillus</taxon>
    </lineage>
</organism>
<evidence type="ECO:0000313" key="3">
    <source>
        <dbReference type="Proteomes" id="UP000016511"/>
    </source>
</evidence>
<name>U1X9E9_ANEAE</name>